<dbReference type="NCBIfam" id="TIGR00815">
    <property type="entry name" value="sulP"/>
    <property type="match status" value="1"/>
</dbReference>
<evidence type="ECO:0000256" key="1">
    <source>
        <dbReference type="ARBA" id="ARBA00004141"/>
    </source>
</evidence>
<dbReference type="Gene3D" id="3.30.750.24">
    <property type="entry name" value="STAS domain"/>
    <property type="match status" value="1"/>
</dbReference>
<dbReference type="Pfam" id="PF01740">
    <property type="entry name" value="STAS"/>
    <property type="match status" value="1"/>
</dbReference>
<keyword evidence="4 6" id="KW-0472">Membrane</keyword>
<evidence type="ECO:0000313" key="9">
    <source>
        <dbReference type="Proteomes" id="UP000315995"/>
    </source>
</evidence>
<evidence type="ECO:0000313" key="8">
    <source>
        <dbReference type="EMBL" id="QDG50613.1"/>
    </source>
</evidence>
<dbReference type="GO" id="GO:0008271">
    <property type="term" value="F:secondary active sulfate transmembrane transporter activity"/>
    <property type="evidence" value="ECO:0007669"/>
    <property type="project" value="InterPro"/>
</dbReference>
<sequence>MNKKLAKYIPALQWLSSYNQKDFRGDLVAGLTTAVMLIPQGMAYAMLAGLPPIIGLYASTVPLIVYALFGTSRQLAVGPVAMVSLLTAAGVGAIAQGGTEAYIMYAILLALMVGVMQFGMGLARMGMLTNLLSHPVLAGFTSAAALIIGFSQLKHILGLDLERSNHIHQILMQAFAQIGDTQIYALIIGVISVALLVVLKKYKPMWPRALAVVVLGTLTVWGFGLHEQGVAIVGDVPAGLPSFAMPEISWDAMGELFPIALTIALVSFMESIAVAKKVAQRHGYEIDSNQELIGLGAANIFGSMFGSYTVTGGFSRTAVNDQAGAKTGMAAIITAVVIGLTLMFLTGMFYYLPKSVLAAIIMTAVFGLIDVKEAKHLWKVNRSELALMGITFVATLSVGIEEGILVGVGASMLWFLYRTTKPHVAVMGRLPDTTVYRNVERYPEVETVDGLLTVRIDSQFYYGNVTFLKDTLRNLEKQMNKPLRAVILDGAGINQLDSSAETALHHIVEEYQERGIGFYFAAPKGPVRDIMKRASLWKALGEDHITYTVHEAVENAVEDYIDGEPVRRTGAERVQRAAKDEDLESSPFAEPVKSPA</sequence>
<evidence type="ECO:0000256" key="4">
    <source>
        <dbReference type="ARBA" id="ARBA00023136"/>
    </source>
</evidence>
<dbReference type="GO" id="GO:0016020">
    <property type="term" value="C:membrane"/>
    <property type="evidence" value="ECO:0007669"/>
    <property type="project" value="UniProtKB-SubCell"/>
</dbReference>
<dbReference type="OrthoDB" id="9769739at2"/>
<feature type="transmembrane region" description="Helical" evidence="6">
    <location>
        <begin position="27"/>
        <end position="47"/>
    </location>
</feature>
<feature type="compositionally biased region" description="Basic and acidic residues" evidence="5">
    <location>
        <begin position="571"/>
        <end position="580"/>
    </location>
</feature>
<dbReference type="RefSeq" id="WP_141197105.1">
    <property type="nucleotide sequence ID" value="NZ_CP041186.1"/>
</dbReference>
<dbReference type="AlphaFoldDB" id="A0A4Y6PQW1"/>
<comment type="subcellular location">
    <subcellularLocation>
        <location evidence="1">Membrane</location>
        <topology evidence="1">Multi-pass membrane protein</topology>
    </subcellularLocation>
</comment>
<dbReference type="PROSITE" id="PS01130">
    <property type="entry name" value="SLC26A"/>
    <property type="match status" value="1"/>
</dbReference>
<dbReference type="InterPro" id="IPR018045">
    <property type="entry name" value="S04_transporter_CS"/>
</dbReference>
<evidence type="ECO:0000256" key="3">
    <source>
        <dbReference type="ARBA" id="ARBA00022989"/>
    </source>
</evidence>
<dbReference type="InterPro" id="IPR011547">
    <property type="entry name" value="SLC26A/SulP_dom"/>
</dbReference>
<dbReference type="InterPro" id="IPR036513">
    <property type="entry name" value="STAS_dom_sf"/>
</dbReference>
<organism evidence="8 9">
    <name type="scientific">Persicimonas caeni</name>
    <dbReference type="NCBI Taxonomy" id="2292766"/>
    <lineage>
        <taxon>Bacteria</taxon>
        <taxon>Deltaproteobacteria</taxon>
        <taxon>Bradymonadales</taxon>
        <taxon>Bradymonadaceae</taxon>
        <taxon>Persicimonas</taxon>
    </lineage>
</organism>
<dbReference type="CDD" id="cd07042">
    <property type="entry name" value="STAS_SulP_like_sulfate_transporter"/>
    <property type="match status" value="1"/>
</dbReference>
<evidence type="ECO:0000256" key="6">
    <source>
        <dbReference type="SAM" id="Phobius"/>
    </source>
</evidence>
<gene>
    <name evidence="8" type="ORF">FIV42_07670</name>
</gene>
<protein>
    <submittedName>
        <fullName evidence="8">Solute carrier 26 family protein</fullName>
    </submittedName>
</protein>
<feature type="transmembrane region" description="Helical" evidence="6">
    <location>
        <begin position="181"/>
        <end position="199"/>
    </location>
</feature>
<keyword evidence="2 6" id="KW-0812">Transmembrane</keyword>
<dbReference type="Pfam" id="PF00916">
    <property type="entry name" value="Sulfate_transp"/>
    <property type="match status" value="1"/>
</dbReference>
<feature type="transmembrane region" description="Helical" evidence="6">
    <location>
        <begin position="76"/>
        <end position="96"/>
    </location>
</feature>
<keyword evidence="9" id="KW-1185">Reference proteome</keyword>
<dbReference type="PROSITE" id="PS50801">
    <property type="entry name" value="STAS"/>
    <property type="match status" value="1"/>
</dbReference>
<feature type="transmembrane region" description="Helical" evidence="6">
    <location>
        <begin position="135"/>
        <end position="153"/>
    </location>
</feature>
<feature type="transmembrane region" description="Helical" evidence="6">
    <location>
        <begin position="385"/>
        <end position="417"/>
    </location>
</feature>
<accession>A0A4Y6PQW1</accession>
<dbReference type="Proteomes" id="UP000315995">
    <property type="component" value="Chromosome"/>
</dbReference>
<keyword evidence="3 6" id="KW-1133">Transmembrane helix</keyword>
<feature type="transmembrane region" description="Helical" evidence="6">
    <location>
        <begin position="256"/>
        <end position="275"/>
    </location>
</feature>
<feature type="transmembrane region" description="Helical" evidence="6">
    <location>
        <begin position="330"/>
        <end position="350"/>
    </location>
</feature>
<dbReference type="EMBL" id="CP041186">
    <property type="protein sequence ID" value="QDG50613.1"/>
    <property type="molecule type" value="Genomic_DNA"/>
</dbReference>
<feature type="transmembrane region" description="Helical" evidence="6">
    <location>
        <begin position="53"/>
        <end position="69"/>
    </location>
</feature>
<evidence type="ECO:0000256" key="2">
    <source>
        <dbReference type="ARBA" id="ARBA00022692"/>
    </source>
</evidence>
<reference evidence="8 9" key="1">
    <citation type="submission" date="2019-06" db="EMBL/GenBank/DDBJ databases">
        <title>Persicimonas caeni gen. nov., sp. nov., a predatory bacterium isolated from solar saltern.</title>
        <authorList>
            <person name="Wang S."/>
        </authorList>
    </citation>
    <scope>NUCLEOTIDE SEQUENCE [LARGE SCALE GENOMIC DNA]</scope>
    <source>
        <strain evidence="8 9">YN101</strain>
    </source>
</reference>
<accession>A0A5B8Y2K1</accession>
<dbReference type="SUPFAM" id="SSF52091">
    <property type="entry name" value="SpoIIaa-like"/>
    <property type="match status" value="1"/>
</dbReference>
<evidence type="ECO:0000256" key="5">
    <source>
        <dbReference type="SAM" id="MobiDB-lite"/>
    </source>
</evidence>
<proteinExistence type="predicted"/>
<feature type="region of interest" description="Disordered" evidence="5">
    <location>
        <begin position="571"/>
        <end position="596"/>
    </location>
</feature>
<name>A0A4Y6PQW1_PERCE</name>
<dbReference type="PANTHER" id="PTHR11814">
    <property type="entry name" value="SULFATE TRANSPORTER"/>
    <property type="match status" value="1"/>
</dbReference>
<feature type="transmembrane region" description="Helical" evidence="6">
    <location>
        <begin position="206"/>
        <end position="224"/>
    </location>
</feature>
<feature type="domain" description="STAS" evidence="7">
    <location>
        <begin position="441"/>
        <end position="556"/>
    </location>
</feature>
<evidence type="ECO:0000259" key="7">
    <source>
        <dbReference type="PROSITE" id="PS50801"/>
    </source>
</evidence>
<feature type="transmembrane region" description="Helical" evidence="6">
    <location>
        <begin position="102"/>
        <end position="123"/>
    </location>
</feature>
<dbReference type="InterPro" id="IPR001902">
    <property type="entry name" value="SLC26A/SulP_fam"/>
</dbReference>
<dbReference type="InterPro" id="IPR002645">
    <property type="entry name" value="STAS_dom"/>
</dbReference>